<dbReference type="RefSeq" id="WP_085458283.1">
    <property type="nucleotide sequence ID" value="NZ_CAJVFE010000009.1"/>
</dbReference>
<evidence type="ECO:0000313" key="2">
    <source>
        <dbReference type="Proteomes" id="UP000480485"/>
    </source>
</evidence>
<gene>
    <name evidence="1" type="ORF">GP954_01120</name>
</gene>
<evidence type="ECO:0000313" key="1">
    <source>
        <dbReference type="EMBL" id="MWT83802.1"/>
    </source>
</evidence>
<organism evidence="1 2">
    <name type="scientific">Escherichia coli</name>
    <dbReference type="NCBI Taxonomy" id="562"/>
    <lineage>
        <taxon>Bacteria</taxon>
        <taxon>Pseudomonadati</taxon>
        <taxon>Pseudomonadota</taxon>
        <taxon>Gammaproteobacteria</taxon>
        <taxon>Enterobacterales</taxon>
        <taxon>Enterobacteriaceae</taxon>
        <taxon>Escherichia</taxon>
    </lineage>
</organism>
<accession>A0A6D0K628</accession>
<name>A0A6D0K628_ECOLX</name>
<dbReference type="AlphaFoldDB" id="A0A6D0K628"/>
<reference evidence="1 2" key="1">
    <citation type="submission" date="2019-12" db="EMBL/GenBank/DDBJ databases">
        <title>Enteriobacteria Tanzani isolates_8377-8380.</title>
        <authorList>
            <person name="Subbiah M."/>
            <person name="Call D."/>
        </authorList>
    </citation>
    <scope>NUCLEOTIDE SEQUENCE [LARGE SCALE GENOMIC DNA]</scope>
    <source>
        <strain evidence="1 2">8378wC7</strain>
    </source>
</reference>
<dbReference type="EMBL" id="WTRN01000005">
    <property type="protein sequence ID" value="MWT83802.1"/>
    <property type="molecule type" value="Genomic_DNA"/>
</dbReference>
<sequence>MSPKATKLLEILCETELKRPVETAQFASLSGYETLALLWPLNERFTPRMAQIKTISYRKQFEKAADNAIEDFLMKDDDWSEIPLVVWRVLLERHNQAIILCVANALANNTELMHIPVGLSRSAQTKFAVVYLCYAMKLPYKVLDESQLDIESPFEYLNTRLQ</sequence>
<proteinExistence type="predicted"/>
<comment type="caution">
    <text evidence="1">The sequence shown here is derived from an EMBL/GenBank/DDBJ whole genome shotgun (WGS) entry which is preliminary data.</text>
</comment>
<dbReference type="Proteomes" id="UP000480485">
    <property type="component" value="Unassembled WGS sequence"/>
</dbReference>
<protein>
    <submittedName>
        <fullName evidence="1">Uncharacterized protein</fullName>
    </submittedName>
</protein>